<reference evidence="1" key="1">
    <citation type="submission" date="2022-07" db="EMBL/GenBank/DDBJ databases">
        <title>Genome Sequence of Lecanicillium saksenae.</title>
        <authorList>
            <person name="Buettner E."/>
        </authorList>
    </citation>
    <scope>NUCLEOTIDE SEQUENCE</scope>
    <source>
        <strain evidence="1">VT-O1</strain>
    </source>
</reference>
<keyword evidence="2" id="KW-1185">Reference proteome</keyword>
<organism evidence="1 2">
    <name type="scientific">Lecanicillium saksenae</name>
    <dbReference type="NCBI Taxonomy" id="468837"/>
    <lineage>
        <taxon>Eukaryota</taxon>
        <taxon>Fungi</taxon>
        <taxon>Dikarya</taxon>
        <taxon>Ascomycota</taxon>
        <taxon>Pezizomycotina</taxon>
        <taxon>Sordariomycetes</taxon>
        <taxon>Hypocreomycetidae</taxon>
        <taxon>Hypocreales</taxon>
        <taxon>Cordycipitaceae</taxon>
        <taxon>Lecanicillium</taxon>
    </lineage>
</organism>
<dbReference type="EMBL" id="JANAKD010002561">
    <property type="protein sequence ID" value="KAJ3473322.1"/>
    <property type="molecule type" value="Genomic_DNA"/>
</dbReference>
<evidence type="ECO:0000313" key="2">
    <source>
        <dbReference type="Proteomes" id="UP001148737"/>
    </source>
</evidence>
<proteinExistence type="predicted"/>
<protein>
    <submittedName>
        <fullName evidence="1">Uncharacterized protein</fullName>
    </submittedName>
</protein>
<comment type="caution">
    <text evidence="1">The sequence shown here is derived from an EMBL/GenBank/DDBJ whole genome shotgun (WGS) entry which is preliminary data.</text>
</comment>
<gene>
    <name evidence="1" type="ORF">NLG97_g10373</name>
</gene>
<evidence type="ECO:0000313" key="1">
    <source>
        <dbReference type="EMBL" id="KAJ3473322.1"/>
    </source>
</evidence>
<sequence length="78" mass="9144">MRFFQDKEQLRRLVRGLTREKMVHYKQKSLNVVPWVAYLGYDTVNHLTTSGLAHEAQTLTQILQEELSVLFTPQEQPS</sequence>
<name>A0ACC1QDK3_9HYPO</name>
<dbReference type="Proteomes" id="UP001148737">
    <property type="component" value="Unassembled WGS sequence"/>
</dbReference>
<accession>A0ACC1QDK3</accession>